<keyword evidence="3" id="KW-1185">Reference proteome</keyword>
<protein>
    <submittedName>
        <fullName evidence="2">Uncharacterized protein</fullName>
    </submittedName>
</protein>
<comment type="caution">
    <text evidence="2">The sequence shown here is derived from an EMBL/GenBank/DDBJ whole genome shotgun (WGS) entry which is preliminary data.</text>
</comment>
<proteinExistence type="predicted"/>
<feature type="region of interest" description="Disordered" evidence="1">
    <location>
        <begin position="50"/>
        <end position="84"/>
    </location>
</feature>
<evidence type="ECO:0000313" key="3">
    <source>
        <dbReference type="Proteomes" id="UP001152795"/>
    </source>
</evidence>
<sequence length="95" mass="10830">MLDRFGVNPPPLDSVLSFKIDGLEDMSPLNKKVDEYNLVGTGRPTKRKILWLSESEEDRSGREDEKSGDDLTSQSEDMDESKWIKELEATVNELK</sequence>
<reference evidence="2" key="1">
    <citation type="submission" date="2020-04" db="EMBL/GenBank/DDBJ databases">
        <authorList>
            <person name="Alioto T."/>
            <person name="Alioto T."/>
            <person name="Gomez Garrido J."/>
        </authorList>
    </citation>
    <scope>NUCLEOTIDE SEQUENCE</scope>
    <source>
        <strain evidence="2">A484AB</strain>
    </source>
</reference>
<dbReference type="AlphaFoldDB" id="A0A7D9HGL2"/>
<dbReference type="OrthoDB" id="6152038at2759"/>
<dbReference type="EMBL" id="CACRXK020000674">
    <property type="protein sequence ID" value="CAB3983917.1"/>
    <property type="molecule type" value="Genomic_DNA"/>
</dbReference>
<dbReference type="Proteomes" id="UP001152795">
    <property type="component" value="Unassembled WGS sequence"/>
</dbReference>
<name>A0A7D9HGL2_PARCT</name>
<evidence type="ECO:0000256" key="1">
    <source>
        <dbReference type="SAM" id="MobiDB-lite"/>
    </source>
</evidence>
<accession>A0A7D9HGL2</accession>
<gene>
    <name evidence="2" type="ORF">PACLA_8A067873</name>
</gene>
<feature type="compositionally biased region" description="Basic and acidic residues" evidence="1">
    <location>
        <begin position="58"/>
        <end position="69"/>
    </location>
</feature>
<organism evidence="2 3">
    <name type="scientific">Paramuricea clavata</name>
    <name type="common">Red gorgonian</name>
    <name type="synonym">Violescent sea-whip</name>
    <dbReference type="NCBI Taxonomy" id="317549"/>
    <lineage>
        <taxon>Eukaryota</taxon>
        <taxon>Metazoa</taxon>
        <taxon>Cnidaria</taxon>
        <taxon>Anthozoa</taxon>
        <taxon>Octocorallia</taxon>
        <taxon>Malacalcyonacea</taxon>
        <taxon>Plexauridae</taxon>
        <taxon>Paramuricea</taxon>
    </lineage>
</organism>
<evidence type="ECO:0000313" key="2">
    <source>
        <dbReference type="EMBL" id="CAB3983917.1"/>
    </source>
</evidence>